<gene>
    <name evidence="1" type="ORF">CAL13_11095</name>
</gene>
<protein>
    <submittedName>
        <fullName evidence="1">Uncharacterized protein</fullName>
    </submittedName>
</protein>
<dbReference type="EMBL" id="CP021109">
    <property type="protein sequence ID" value="ARP86695.1"/>
    <property type="molecule type" value="Genomic_DNA"/>
</dbReference>
<sequence length="98" mass="10630">MDREPVIPAVFSPVMAASGLALACPMTRVPNSVPCLSHGVRRDAEPPESVMPRTGFVRHADGAVRSARVCESLFFLLSREVSPPQPRPPYYINNLGVS</sequence>
<dbReference type="PROSITE" id="PS51257">
    <property type="entry name" value="PROKAR_LIPOPROTEIN"/>
    <property type="match status" value="1"/>
</dbReference>
<accession>A0A1W6Z009</accession>
<evidence type="ECO:0000313" key="2">
    <source>
        <dbReference type="Proteomes" id="UP000194139"/>
    </source>
</evidence>
<proteinExistence type="predicted"/>
<keyword evidence="2" id="KW-1185">Reference proteome</keyword>
<reference evidence="1 2" key="1">
    <citation type="submission" date="2017-05" db="EMBL/GenBank/DDBJ databases">
        <title>Complete and WGS of Bordetella genogroups.</title>
        <authorList>
            <person name="Spilker T."/>
            <person name="LiPuma J."/>
        </authorList>
    </citation>
    <scope>NUCLEOTIDE SEQUENCE [LARGE SCALE GENOMIC DNA]</scope>
    <source>
        <strain evidence="1 2">AU17164</strain>
    </source>
</reference>
<evidence type="ECO:0000313" key="1">
    <source>
        <dbReference type="EMBL" id="ARP86695.1"/>
    </source>
</evidence>
<name>A0A1W6Z009_9BORD</name>
<organism evidence="1 2">
    <name type="scientific">Bordetella genomosp. 9</name>
    <dbReference type="NCBI Taxonomy" id="1416803"/>
    <lineage>
        <taxon>Bacteria</taxon>
        <taxon>Pseudomonadati</taxon>
        <taxon>Pseudomonadota</taxon>
        <taxon>Betaproteobacteria</taxon>
        <taxon>Burkholderiales</taxon>
        <taxon>Alcaligenaceae</taxon>
        <taxon>Bordetella</taxon>
    </lineage>
</organism>
<dbReference type="AlphaFoldDB" id="A0A1W6Z009"/>
<dbReference type="Proteomes" id="UP000194139">
    <property type="component" value="Chromosome"/>
</dbReference>